<dbReference type="Pfam" id="PF01476">
    <property type="entry name" value="LysM"/>
    <property type="match status" value="3"/>
</dbReference>
<comment type="caution">
    <text evidence="3">The sequence shown here is derived from an EMBL/GenBank/DDBJ whole genome shotgun (WGS) entry which is preliminary data.</text>
</comment>
<feature type="domain" description="LysM" evidence="2">
    <location>
        <begin position="148"/>
        <end position="192"/>
    </location>
</feature>
<protein>
    <submittedName>
        <fullName evidence="3">LysM peptidoglycan-binding domain-containing protein</fullName>
    </submittedName>
</protein>
<dbReference type="PROSITE" id="PS51782">
    <property type="entry name" value="LYSM"/>
    <property type="match status" value="3"/>
</dbReference>
<dbReference type="CDD" id="cd00118">
    <property type="entry name" value="LysM"/>
    <property type="match status" value="3"/>
</dbReference>
<evidence type="ECO:0000259" key="2">
    <source>
        <dbReference type="PROSITE" id="PS51782"/>
    </source>
</evidence>
<name>A0A4Y8KNT0_9MICO</name>
<evidence type="ECO:0000313" key="3">
    <source>
        <dbReference type="EMBL" id="TFD78911.1"/>
    </source>
</evidence>
<sequence>MSSDLSTIVDAVAAGETPRDRRTKSGERRGRSPLVTVPIVIVGTLAISLNLAAPAQAAVAKKPLNPKLVESTTRTATVAKSAIEAAPAQYSVAQGDTVSGIAARFGLSTSSVLSLNGLDSAALIFPGQVLNLTAAAAPAPTAHSVSSSSYTVVSGDTIGGIAAAHGLSTDAVLSANGLKRSSIIYPGQAVALPTGAAPAAQMVQAAFITPMTPVTAPMRASNHTIQTGDTISGVAAAAGVSVQAVLDANGLGWSSMIYPGQVLAIPSQFSALPDATHVTPLTAEMRTNAATIVAVGRSIGVSDYGLVIALAAAAQESGLRNIDYGDRDSLGLFQQRPSVGWGSPEQTMNPKRATLAFFGGSTNPNSGVTRGLLEIAGWESMTVTQAAQAVQISAFPEHYGKWETSARAWLNQLG</sequence>
<accession>A0A4Y8KNT0</accession>
<feature type="domain" description="LysM" evidence="2">
    <location>
        <begin position="221"/>
        <end position="265"/>
    </location>
</feature>
<feature type="region of interest" description="Disordered" evidence="1">
    <location>
        <begin position="1"/>
        <end position="29"/>
    </location>
</feature>
<proteinExistence type="predicted"/>
<dbReference type="OrthoDB" id="5171895at2"/>
<gene>
    <name evidence="3" type="ORF">E3T53_09015</name>
</gene>
<keyword evidence="4" id="KW-1185">Reference proteome</keyword>
<dbReference type="PANTHER" id="PTHR33734">
    <property type="entry name" value="LYSM DOMAIN-CONTAINING GPI-ANCHORED PROTEIN 2"/>
    <property type="match status" value="1"/>
</dbReference>
<dbReference type="Proteomes" id="UP000298218">
    <property type="component" value="Unassembled WGS sequence"/>
</dbReference>
<dbReference type="Gene3D" id="3.10.350.10">
    <property type="entry name" value="LysM domain"/>
    <property type="match status" value="3"/>
</dbReference>
<evidence type="ECO:0000256" key="1">
    <source>
        <dbReference type="SAM" id="MobiDB-lite"/>
    </source>
</evidence>
<feature type="compositionally biased region" description="Basic and acidic residues" evidence="1">
    <location>
        <begin position="17"/>
        <end position="29"/>
    </location>
</feature>
<dbReference type="PANTHER" id="PTHR33734:SF22">
    <property type="entry name" value="MEMBRANE-BOUND LYTIC MUREIN TRANSGLYCOSYLASE D"/>
    <property type="match status" value="1"/>
</dbReference>
<evidence type="ECO:0000313" key="4">
    <source>
        <dbReference type="Proteomes" id="UP000298218"/>
    </source>
</evidence>
<feature type="domain" description="LysM" evidence="2">
    <location>
        <begin position="88"/>
        <end position="132"/>
    </location>
</feature>
<dbReference type="AlphaFoldDB" id="A0A4Y8KNT0"/>
<reference evidence="3 4" key="1">
    <citation type="submission" date="2019-03" db="EMBL/GenBank/DDBJ databases">
        <title>Genomics of glacier-inhabiting Cryobacterium strains.</title>
        <authorList>
            <person name="Liu Q."/>
            <person name="Xin Y.-H."/>
        </authorList>
    </citation>
    <scope>NUCLEOTIDE SEQUENCE [LARGE SCALE GENOMIC DNA]</scope>
    <source>
        <strain evidence="3 4">CGMCC 1.4292</strain>
    </source>
</reference>
<dbReference type="SMART" id="SM00257">
    <property type="entry name" value="LysM"/>
    <property type="match status" value="3"/>
</dbReference>
<dbReference type="InterPro" id="IPR036779">
    <property type="entry name" value="LysM_dom_sf"/>
</dbReference>
<organism evidence="3 4">
    <name type="scientific">Cryobacterium psychrophilum</name>
    <dbReference type="NCBI Taxonomy" id="41988"/>
    <lineage>
        <taxon>Bacteria</taxon>
        <taxon>Bacillati</taxon>
        <taxon>Actinomycetota</taxon>
        <taxon>Actinomycetes</taxon>
        <taxon>Micrococcales</taxon>
        <taxon>Microbacteriaceae</taxon>
        <taxon>Cryobacterium</taxon>
    </lineage>
</organism>
<dbReference type="EMBL" id="SOHQ01000027">
    <property type="protein sequence ID" value="TFD78911.1"/>
    <property type="molecule type" value="Genomic_DNA"/>
</dbReference>
<dbReference type="RefSeq" id="WP_134174723.1">
    <property type="nucleotide sequence ID" value="NZ_SODI01000001.1"/>
</dbReference>
<dbReference type="InterPro" id="IPR018392">
    <property type="entry name" value="LysM"/>
</dbReference>
<dbReference type="SUPFAM" id="SSF54106">
    <property type="entry name" value="LysM domain"/>
    <property type="match status" value="3"/>
</dbReference>